<accession>A0A4R6E7W6</accession>
<dbReference type="Gene3D" id="1.20.58.1700">
    <property type="match status" value="1"/>
</dbReference>
<reference evidence="3 4" key="1">
    <citation type="submission" date="2019-03" db="EMBL/GenBank/DDBJ databases">
        <title>Genomic Encyclopedia of Type Strains, Phase IV (KMG-IV): sequencing the most valuable type-strain genomes for metagenomic binning, comparative biology and taxonomic classification.</title>
        <authorList>
            <person name="Goeker M."/>
        </authorList>
    </citation>
    <scope>NUCLEOTIDE SEQUENCE [LARGE SCALE GENOMIC DNA]</scope>
    <source>
        <strain evidence="3 4">DSM 12121</strain>
    </source>
</reference>
<dbReference type="InterPro" id="IPR053844">
    <property type="entry name" value="AH_C"/>
</dbReference>
<dbReference type="RefSeq" id="WP_133589867.1">
    <property type="nucleotide sequence ID" value="NZ_SNVV01000005.1"/>
</dbReference>
<dbReference type="Gene3D" id="3.90.1300.10">
    <property type="entry name" value="Amidase signature (AS) domain"/>
    <property type="match status" value="1"/>
</dbReference>
<dbReference type="OrthoDB" id="8872210at2"/>
<dbReference type="Gene3D" id="3.10.490.10">
    <property type="entry name" value="Gamma-glutamyl cyclotransferase-like"/>
    <property type="match status" value="1"/>
</dbReference>
<dbReference type="GO" id="GO:0016787">
    <property type="term" value="F:hydrolase activity"/>
    <property type="evidence" value="ECO:0007669"/>
    <property type="project" value="UniProtKB-KW"/>
</dbReference>
<dbReference type="PANTHER" id="PTHR11895">
    <property type="entry name" value="TRANSAMIDASE"/>
    <property type="match status" value="1"/>
</dbReference>
<feature type="domain" description="Amidase" evidence="1">
    <location>
        <begin position="27"/>
        <end position="441"/>
    </location>
</feature>
<keyword evidence="3" id="KW-0378">Hydrolase</keyword>
<dbReference type="SUPFAM" id="SSF75304">
    <property type="entry name" value="Amidase signature (AS) enzymes"/>
    <property type="match status" value="1"/>
</dbReference>
<evidence type="ECO:0000259" key="2">
    <source>
        <dbReference type="Pfam" id="PF21986"/>
    </source>
</evidence>
<dbReference type="Pfam" id="PF21986">
    <property type="entry name" value="AH_C"/>
    <property type="match status" value="1"/>
</dbReference>
<keyword evidence="4" id="KW-1185">Reference proteome</keyword>
<gene>
    <name evidence="3" type="ORF">C7389_10512</name>
</gene>
<comment type="caution">
    <text evidence="3">The sequence shown here is derived from an EMBL/GenBank/DDBJ whole genome shotgun (WGS) entry which is preliminary data.</text>
</comment>
<evidence type="ECO:0000259" key="1">
    <source>
        <dbReference type="Pfam" id="PF01425"/>
    </source>
</evidence>
<dbReference type="InterPro" id="IPR000120">
    <property type="entry name" value="Amidase"/>
</dbReference>
<evidence type="ECO:0000313" key="4">
    <source>
        <dbReference type="Proteomes" id="UP000295129"/>
    </source>
</evidence>
<dbReference type="EMBL" id="SNVV01000005">
    <property type="protein sequence ID" value="TDN53339.1"/>
    <property type="molecule type" value="Genomic_DNA"/>
</dbReference>
<protein>
    <submittedName>
        <fullName evidence="3">Allophanate hydrolase</fullName>
    </submittedName>
</protein>
<feature type="domain" description="Allophanate hydrolase C-terminal" evidence="2">
    <location>
        <begin position="480"/>
        <end position="603"/>
    </location>
</feature>
<dbReference type="Proteomes" id="UP000295129">
    <property type="component" value="Unassembled WGS sequence"/>
</dbReference>
<dbReference type="Pfam" id="PF01425">
    <property type="entry name" value="Amidase"/>
    <property type="match status" value="1"/>
</dbReference>
<organism evidence="3 4">
    <name type="scientific">Azoarcus indigens</name>
    <dbReference type="NCBI Taxonomy" id="29545"/>
    <lineage>
        <taxon>Bacteria</taxon>
        <taxon>Pseudomonadati</taxon>
        <taxon>Pseudomonadota</taxon>
        <taxon>Betaproteobacteria</taxon>
        <taxon>Rhodocyclales</taxon>
        <taxon>Zoogloeaceae</taxon>
        <taxon>Azoarcus</taxon>
    </lineage>
</organism>
<evidence type="ECO:0000313" key="3">
    <source>
        <dbReference type="EMBL" id="TDN53339.1"/>
    </source>
</evidence>
<dbReference type="AlphaFoldDB" id="A0A4R6E7W6"/>
<dbReference type="InterPro" id="IPR014085">
    <property type="entry name" value="Allophanate_hydrolase"/>
</dbReference>
<proteinExistence type="predicted"/>
<dbReference type="InterPro" id="IPR023631">
    <property type="entry name" value="Amidase_dom"/>
</dbReference>
<dbReference type="NCBIfam" id="TIGR02713">
    <property type="entry name" value="allophanate_hyd"/>
    <property type="match status" value="1"/>
</dbReference>
<dbReference type="PANTHER" id="PTHR11895:SF169">
    <property type="entry name" value="GLUTAMYL-TRNA(GLN) AMIDOTRANSFERASE"/>
    <property type="match status" value="1"/>
</dbReference>
<name>A0A4R6E7W6_9RHOO</name>
<sequence length="612" mass="63478">MKTTPAQPLTIAALQQAYREGSLDPVEVVDSLYDRIAAEEGGEAWILLRERAAVRAEAVASAALLADPAARAARPLLGIPYAVKDNIDVAGLPTTAACAEFAYTAEADAEVVARLRAAGAILVGKTNLDQFATGLVGTRSPYGAVKNPFDPAYMTGGSSSGSAAVTARGWVAFALGTDTAGSGRVPAGACNLVGVKPTPGLVSSYGVVPACRSLDCVSVFAHTVEDGWTVLSLLAGADERDPYSAPPPPLGPVSRELVLGVPTALEFCGDAVAEAAWRAAFDAVAAQPGVRFVEIDLGPFNDVARLLYDGPWVAERRIAVGAFMDEHAERMEPTVRAIIGRADGMRPTDTFRGQYALEGLRKRCMAELAKADLLLVPTAPTIYSHAQIAAEPIALNSTLGAYTNFVNLLGMAGLSIPGPFRADGLPAGITLLGAAGSDHRLAEAGRRLQGCLHQRFGMSLAQPPLAQAALAPLPAAEPTVEVAVVGAHLSGLPLNWQLVERGGRLLETTLSAPDYRLYALPGTVPPKPGMVRVAEGGGALEVEVWALPLRNFGSFVAEIPAPLGIGTLTLADGRQVKGFICEAAAVAGAVDVTAHGGWRAYLASQRPLEAAA</sequence>
<dbReference type="NCBIfam" id="NF006043">
    <property type="entry name" value="PRK08186.1"/>
    <property type="match status" value="1"/>
</dbReference>
<dbReference type="InterPro" id="IPR036928">
    <property type="entry name" value="AS_sf"/>
</dbReference>